<feature type="region of interest" description="Disordered" evidence="2">
    <location>
        <begin position="600"/>
        <end position="621"/>
    </location>
</feature>
<evidence type="ECO:0000313" key="4">
    <source>
        <dbReference type="Proteomes" id="UP000800040"/>
    </source>
</evidence>
<dbReference type="OrthoDB" id="3686967at2759"/>
<feature type="region of interest" description="Disordered" evidence="2">
    <location>
        <begin position="155"/>
        <end position="205"/>
    </location>
</feature>
<feature type="coiled-coil region" evidence="1">
    <location>
        <begin position="272"/>
        <end position="306"/>
    </location>
</feature>
<dbReference type="AlphaFoldDB" id="A0A6A5KBZ2"/>
<evidence type="ECO:0000313" key="3">
    <source>
        <dbReference type="EMBL" id="KAF1832452.1"/>
    </source>
</evidence>
<gene>
    <name evidence="3" type="ORF">BDW02DRAFT_425051</name>
</gene>
<proteinExistence type="predicted"/>
<keyword evidence="1" id="KW-0175">Coiled coil</keyword>
<feature type="compositionally biased region" description="Pro residues" evidence="2">
    <location>
        <begin position="168"/>
        <end position="180"/>
    </location>
</feature>
<evidence type="ECO:0000256" key="2">
    <source>
        <dbReference type="SAM" id="MobiDB-lite"/>
    </source>
</evidence>
<accession>A0A6A5KBZ2</accession>
<keyword evidence="4" id="KW-1185">Reference proteome</keyword>
<feature type="compositionally biased region" description="Basic and acidic residues" evidence="2">
    <location>
        <begin position="546"/>
        <end position="558"/>
    </location>
</feature>
<name>A0A6A5KBZ2_9PLEO</name>
<feature type="compositionally biased region" description="Polar residues" evidence="2">
    <location>
        <begin position="566"/>
        <end position="578"/>
    </location>
</feature>
<dbReference type="Proteomes" id="UP000800040">
    <property type="component" value="Unassembled WGS sequence"/>
</dbReference>
<organism evidence="3 4">
    <name type="scientific">Decorospora gaudefroyi</name>
    <dbReference type="NCBI Taxonomy" id="184978"/>
    <lineage>
        <taxon>Eukaryota</taxon>
        <taxon>Fungi</taxon>
        <taxon>Dikarya</taxon>
        <taxon>Ascomycota</taxon>
        <taxon>Pezizomycotina</taxon>
        <taxon>Dothideomycetes</taxon>
        <taxon>Pleosporomycetidae</taxon>
        <taxon>Pleosporales</taxon>
        <taxon>Pleosporineae</taxon>
        <taxon>Pleosporaceae</taxon>
        <taxon>Decorospora</taxon>
    </lineage>
</organism>
<protein>
    <submittedName>
        <fullName evidence="3">Uncharacterized protein</fullName>
    </submittedName>
</protein>
<evidence type="ECO:0000256" key="1">
    <source>
        <dbReference type="SAM" id="Coils"/>
    </source>
</evidence>
<feature type="compositionally biased region" description="Basic and acidic residues" evidence="2">
    <location>
        <begin position="408"/>
        <end position="426"/>
    </location>
</feature>
<dbReference type="EMBL" id="ML975338">
    <property type="protein sequence ID" value="KAF1832452.1"/>
    <property type="molecule type" value="Genomic_DNA"/>
</dbReference>
<feature type="region of interest" description="Disordered" evidence="2">
    <location>
        <begin position="408"/>
        <end position="430"/>
    </location>
</feature>
<feature type="compositionally biased region" description="Polar residues" evidence="2">
    <location>
        <begin position="1"/>
        <end position="11"/>
    </location>
</feature>
<feature type="region of interest" description="Disordered" evidence="2">
    <location>
        <begin position="1"/>
        <end position="32"/>
    </location>
</feature>
<sequence length="621" mass="70218">MSQKGLTQNAEVSRHFGSDEQLPVPHNNTPGFQQQLRDAMRKQQQLAILRRELLVKREELRSSSNKLKAKRNEASDVEATFMNAIRQVYYENTDVLERLFGAFEKVDVVHNDLGELQEDHERIERALVGSEWAFMDEEEDLYQFDLEDLLPNASLNDPSLSITHLHPHPPPPPPPPPPSNLAPSYAPARAAPTGSQLVPFPPPAPQLAQQPFTLVHAQRDHKMVVSQLDDLRATFRAQRQEQLHHLDLGDLMMDLEEEGGVVDLPSNFEREYSQTLDSIADYEVKAQQLREEAMQQSLRISAMQRRSSDSHYVVGKTPIEPCPMERTLSESAMPMLSNNPSLKQRICQWLLTNLKESLMHRALYLNILRQYGVRNVDGAALEKWVTQYWEMDDSGDEPRRDSEHALTEIRGTARRELIDNDGDASKTAHGSVLGPLQKLETGIEQEFSERTHLPHLEPPEAEFLDLPFSPANFKPRESAETSRDSDFIVSRTATDDAEATVESKNEPGYDAEPAIAPSLSSFSVSLLPVPASAMLSRTDSCQDMDETQRTRDRERNLESDPLVDIGTQQPEPIAPQSQEGKRTHMFDDGSTNLELAYFTNRESPSETYNTIHQPRTLSPNL</sequence>
<reference evidence="3" key="1">
    <citation type="submission" date="2020-01" db="EMBL/GenBank/DDBJ databases">
        <authorList>
            <consortium name="DOE Joint Genome Institute"/>
            <person name="Haridas S."/>
            <person name="Albert R."/>
            <person name="Binder M."/>
            <person name="Bloem J."/>
            <person name="Labutti K."/>
            <person name="Salamov A."/>
            <person name="Andreopoulos B."/>
            <person name="Baker S.E."/>
            <person name="Barry K."/>
            <person name="Bills G."/>
            <person name="Bluhm B.H."/>
            <person name="Cannon C."/>
            <person name="Castanera R."/>
            <person name="Culley D.E."/>
            <person name="Daum C."/>
            <person name="Ezra D."/>
            <person name="Gonzalez J.B."/>
            <person name="Henrissat B."/>
            <person name="Kuo A."/>
            <person name="Liang C."/>
            <person name="Lipzen A."/>
            <person name="Lutzoni F."/>
            <person name="Magnuson J."/>
            <person name="Mondo S."/>
            <person name="Nolan M."/>
            <person name="Ohm R."/>
            <person name="Pangilinan J."/>
            <person name="Park H.-J."/>
            <person name="Ramirez L."/>
            <person name="Alfaro M."/>
            <person name="Sun H."/>
            <person name="Tritt A."/>
            <person name="Yoshinaga Y."/>
            <person name="Zwiers L.-H."/>
            <person name="Turgeon B.G."/>
            <person name="Goodwin S.B."/>
            <person name="Spatafora J.W."/>
            <person name="Crous P.W."/>
            <person name="Grigoriev I.V."/>
        </authorList>
    </citation>
    <scope>NUCLEOTIDE SEQUENCE</scope>
    <source>
        <strain evidence="3">P77</strain>
    </source>
</reference>
<feature type="coiled-coil region" evidence="1">
    <location>
        <begin position="50"/>
        <end position="80"/>
    </location>
</feature>
<feature type="region of interest" description="Disordered" evidence="2">
    <location>
        <begin position="535"/>
        <end position="588"/>
    </location>
</feature>